<reference evidence="5 6" key="1">
    <citation type="submission" date="2017-12" db="EMBL/GenBank/DDBJ databases">
        <title>Chromulinavorax destructans is a abundant pathogen of dominant heterotrophic picoflagllates.</title>
        <authorList>
            <person name="Deeg C.M."/>
            <person name="Zimmer M."/>
            <person name="Suttle C.A."/>
        </authorList>
    </citation>
    <scope>NUCLEOTIDE SEQUENCE [LARGE SCALE GENOMIC DNA]</scope>
    <source>
        <strain evidence="5 6">SeV1</strain>
    </source>
</reference>
<dbReference type="SMART" id="SM00248">
    <property type="entry name" value="ANK"/>
    <property type="match status" value="7"/>
</dbReference>
<feature type="repeat" description="ANK" evidence="3">
    <location>
        <begin position="184"/>
        <end position="216"/>
    </location>
</feature>
<dbReference type="InterPro" id="IPR036770">
    <property type="entry name" value="Ankyrin_rpt-contain_sf"/>
</dbReference>
<feature type="repeat" description="ANK" evidence="3">
    <location>
        <begin position="351"/>
        <end position="383"/>
    </location>
</feature>
<dbReference type="PANTHER" id="PTHR24171">
    <property type="entry name" value="ANKYRIN REPEAT DOMAIN-CONTAINING PROTEIN 39-RELATED"/>
    <property type="match status" value="1"/>
</dbReference>
<dbReference type="Gene3D" id="1.25.40.20">
    <property type="entry name" value="Ankyrin repeat-containing domain"/>
    <property type="match status" value="4"/>
</dbReference>
<keyword evidence="6" id="KW-1185">Reference proteome</keyword>
<dbReference type="KEGG" id="cdes:C0J27_00410"/>
<feature type="repeat" description="ANK" evidence="3">
    <location>
        <begin position="247"/>
        <end position="279"/>
    </location>
</feature>
<sequence>MKKIYVAVWFMFGLQSMSMQAAQDSLQNVENGRQAMINNSVKNLTYLTQGFDFLRTQNLVDISFHDFLEQHVSHDEDGNKNMNFDQVILDAEDVLTKNMKDTFLKTLDTSLQNWKNLDQCNSQVFLYVMQNKDDNFYRFWLYAWSKTTAEDGKTQLYRAIFKYNLEIARMLIAAGADVNTQNEDGWTPLYRAVFNNNTEIARMLIAASADVNIQNKCGYTPLHHGNSVEIARMLINAGADVNIQNECGYTALHQAALKNNLEIVSMLIDAGADVNTQNKDGWTPLHYVVMSNNSKSNNPKVAHILISACADVNISDESGYTPLHYAVLGNDKKLVKILIIAGADVNTQNKDGWTPLHKAALNNYIQIVEILITAQAHLNIQNEDGKTAELAARTPEMKEIFAQAREKQHEKMDVQSMVKIIKID</sequence>
<evidence type="ECO:0000313" key="6">
    <source>
        <dbReference type="Proteomes" id="UP000254834"/>
    </source>
</evidence>
<dbReference type="Proteomes" id="UP000254834">
    <property type="component" value="Chromosome"/>
</dbReference>
<name>A0A345ZA96_9BACT</name>
<dbReference type="PROSITE" id="PS50088">
    <property type="entry name" value="ANK_REPEAT"/>
    <property type="match status" value="6"/>
</dbReference>
<feature type="repeat" description="ANK" evidence="3">
    <location>
        <begin position="318"/>
        <end position="350"/>
    </location>
</feature>
<dbReference type="PRINTS" id="PR01415">
    <property type="entry name" value="ANKYRIN"/>
</dbReference>
<dbReference type="EMBL" id="CP025544">
    <property type="protein sequence ID" value="AXK60213.1"/>
    <property type="molecule type" value="Genomic_DNA"/>
</dbReference>
<evidence type="ECO:0000256" key="3">
    <source>
        <dbReference type="PROSITE-ProRule" id="PRU00023"/>
    </source>
</evidence>
<evidence type="ECO:0000313" key="5">
    <source>
        <dbReference type="EMBL" id="AXK60213.1"/>
    </source>
</evidence>
<feature type="repeat" description="ANK" evidence="3">
    <location>
        <begin position="280"/>
        <end position="317"/>
    </location>
</feature>
<feature type="chain" id="PRO_5016617042" evidence="4">
    <location>
        <begin position="22"/>
        <end position="424"/>
    </location>
</feature>
<accession>A0A345ZA96</accession>
<organism evidence="5 6">
    <name type="scientific">Candidatus Chromulinivorax destructor</name>
    <dbReference type="NCBI Taxonomy" id="2066483"/>
    <lineage>
        <taxon>Bacteria</taxon>
        <taxon>Candidatus Babelota</taxon>
        <taxon>Candidatus Babeliae</taxon>
        <taxon>Candidatus Babeliales</taxon>
        <taxon>Candidatus Chromulinivoraceae</taxon>
        <taxon>Candidatus Chromulinivorax</taxon>
    </lineage>
</organism>
<feature type="repeat" description="ANK" evidence="3">
    <location>
        <begin position="151"/>
        <end position="183"/>
    </location>
</feature>
<evidence type="ECO:0000256" key="1">
    <source>
        <dbReference type="ARBA" id="ARBA00022737"/>
    </source>
</evidence>
<dbReference type="PANTHER" id="PTHR24171:SF8">
    <property type="entry name" value="BRCA1-ASSOCIATED RING DOMAIN PROTEIN 1"/>
    <property type="match status" value="1"/>
</dbReference>
<keyword evidence="2 3" id="KW-0040">ANK repeat</keyword>
<dbReference type="Pfam" id="PF12796">
    <property type="entry name" value="Ank_2"/>
    <property type="match status" value="2"/>
</dbReference>
<keyword evidence="1" id="KW-0677">Repeat</keyword>
<proteinExistence type="predicted"/>
<protein>
    <submittedName>
        <fullName evidence="5">Uncharacterized protein</fullName>
    </submittedName>
</protein>
<dbReference type="RefSeq" id="WP_115585228.1">
    <property type="nucleotide sequence ID" value="NZ_CP025544.1"/>
</dbReference>
<dbReference type="PROSITE" id="PS50297">
    <property type="entry name" value="ANK_REP_REGION"/>
    <property type="match status" value="6"/>
</dbReference>
<dbReference type="Pfam" id="PF13637">
    <property type="entry name" value="Ank_4"/>
    <property type="match status" value="1"/>
</dbReference>
<dbReference type="AlphaFoldDB" id="A0A345ZA96"/>
<keyword evidence="4" id="KW-0732">Signal</keyword>
<dbReference type="OrthoDB" id="407974at2"/>
<dbReference type="InterPro" id="IPR002110">
    <property type="entry name" value="Ankyrin_rpt"/>
</dbReference>
<gene>
    <name evidence="5" type="ORF">C0J27_00410</name>
</gene>
<evidence type="ECO:0000256" key="2">
    <source>
        <dbReference type="ARBA" id="ARBA00023043"/>
    </source>
</evidence>
<feature type="signal peptide" evidence="4">
    <location>
        <begin position="1"/>
        <end position="21"/>
    </location>
</feature>
<evidence type="ECO:0000256" key="4">
    <source>
        <dbReference type="SAM" id="SignalP"/>
    </source>
</evidence>
<dbReference type="SUPFAM" id="SSF48403">
    <property type="entry name" value="Ankyrin repeat"/>
    <property type="match status" value="1"/>
</dbReference>